<proteinExistence type="predicted"/>
<evidence type="ECO:0000256" key="2">
    <source>
        <dbReference type="ARBA" id="ARBA00023004"/>
    </source>
</evidence>
<dbReference type="EMBL" id="OW150024">
    <property type="protein sequence ID" value="CAH2031864.1"/>
    <property type="molecule type" value="Genomic_DNA"/>
</dbReference>
<protein>
    <submittedName>
        <fullName evidence="6">4Fe-4S ferredoxin</fullName>
    </submittedName>
</protein>
<gene>
    <name evidence="6" type="ORF">GEAMG1_2029</name>
</gene>
<dbReference type="InterPro" id="IPR017900">
    <property type="entry name" value="4Fe4S_Fe_S_CS"/>
</dbReference>
<dbReference type="Proteomes" id="UP001295463">
    <property type="component" value="Chromosome"/>
</dbReference>
<dbReference type="InterPro" id="IPR017896">
    <property type="entry name" value="4Fe4S_Fe-S-bd"/>
</dbReference>
<keyword evidence="3" id="KW-0411">Iron-sulfur</keyword>
<feature type="region of interest" description="Disordered" evidence="4">
    <location>
        <begin position="25"/>
        <end position="47"/>
    </location>
</feature>
<dbReference type="RefSeq" id="WP_305732657.1">
    <property type="nucleotide sequence ID" value="NZ_OW150024.1"/>
</dbReference>
<feature type="domain" description="4Fe-4S ferredoxin-type" evidence="5">
    <location>
        <begin position="84"/>
        <end position="115"/>
    </location>
</feature>
<dbReference type="Pfam" id="PF00037">
    <property type="entry name" value="Fer4"/>
    <property type="match status" value="1"/>
</dbReference>
<evidence type="ECO:0000256" key="4">
    <source>
        <dbReference type="SAM" id="MobiDB-lite"/>
    </source>
</evidence>
<keyword evidence="7" id="KW-1185">Reference proteome</keyword>
<sequence length="124" mass="13195">MTLSRKDFFRQGFFSLGDTLLKTAGIASPEAPPEQEFPTTDDVGNTAEPRCAEADNSRCLARSCGCFSCIERCEVQAITLAVGTGVLIDTALCTGCGACREVCPVTPKAIRLVRRAEHNQPAAA</sequence>
<accession>A0ABM9D9G1</accession>
<evidence type="ECO:0000259" key="5">
    <source>
        <dbReference type="PROSITE" id="PS51379"/>
    </source>
</evidence>
<keyword evidence="2" id="KW-0408">Iron</keyword>
<evidence type="ECO:0000313" key="7">
    <source>
        <dbReference type="Proteomes" id="UP001295463"/>
    </source>
</evidence>
<name>A0ABM9D9G1_9BACT</name>
<dbReference type="PROSITE" id="PS51379">
    <property type="entry name" value="4FE4S_FER_2"/>
    <property type="match status" value="1"/>
</dbReference>
<dbReference type="SUPFAM" id="SSF54862">
    <property type="entry name" value="4Fe-4S ferredoxins"/>
    <property type="match status" value="1"/>
</dbReference>
<reference evidence="6 7" key="1">
    <citation type="submission" date="2022-03" db="EMBL/GenBank/DDBJ databases">
        <authorList>
            <person name="Koch H."/>
        </authorList>
    </citation>
    <scope>NUCLEOTIDE SEQUENCE [LARGE SCALE GENOMIC DNA]</scope>
    <source>
        <strain evidence="6 7">G1</strain>
    </source>
</reference>
<evidence type="ECO:0000256" key="3">
    <source>
        <dbReference type="ARBA" id="ARBA00023014"/>
    </source>
</evidence>
<keyword evidence="1" id="KW-0479">Metal-binding</keyword>
<dbReference type="PROSITE" id="PS00198">
    <property type="entry name" value="4FE4S_FER_1"/>
    <property type="match status" value="1"/>
</dbReference>
<dbReference type="Gene3D" id="3.30.70.20">
    <property type="match status" value="1"/>
</dbReference>
<evidence type="ECO:0000313" key="6">
    <source>
        <dbReference type="EMBL" id="CAH2031864.1"/>
    </source>
</evidence>
<evidence type="ECO:0000256" key="1">
    <source>
        <dbReference type="ARBA" id="ARBA00022723"/>
    </source>
</evidence>
<organism evidence="6 7">
    <name type="scientific">Trichlorobacter ammonificans</name>
    <dbReference type="NCBI Taxonomy" id="2916410"/>
    <lineage>
        <taxon>Bacteria</taxon>
        <taxon>Pseudomonadati</taxon>
        <taxon>Thermodesulfobacteriota</taxon>
        <taxon>Desulfuromonadia</taxon>
        <taxon>Geobacterales</taxon>
        <taxon>Geobacteraceae</taxon>
        <taxon>Trichlorobacter</taxon>
    </lineage>
</organism>